<proteinExistence type="predicted"/>
<evidence type="ECO:0000313" key="1">
    <source>
        <dbReference type="EMBL" id="CDW38667.1"/>
    </source>
</evidence>
<sequence length="97" mass="11018">SRPLFVPTGDEADDDFQNEELPPLTVETSLFVDKKDWLFSQVSKSFKYSVKDLSSLIEELCDVLLKWARLKSFGRLFPDCSSLVSLVGEELLCVLKD</sequence>
<organism evidence="1">
    <name type="scientific">Lepeophtheirus salmonis</name>
    <name type="common">Salmon louse</name>
    <name type="synonym">Caligus salmonis</name>
    <dbReference type="NCBI Taxonomy" id="72036"/>
    <lineage>
        <taxon>Eukaryota</taxon>
        <taxon>Metazoa</taxon>
        <taxon>Ecdysozoa</taxon>
        <taxon>Arthropoda</taxon>
        <taxon>Crustacea</taxon>
        <taxon>Multicrustacea</taxon>
        <taxon>Hexanauplia</taxon>
        <taxon>Copepoda</taxon>
        <taxon>Siphonostomatoida</taxon>
        <taxon>Caligidae</taxon>
        <taxon>Lepeophtheirus</taxon>
    </lineage>
</organism>
<protein>
    <submittedName>
        <fullName evidence="1">Uncharacterized protein</fullName>
    </submittedName>
</protein>
<dbReference type="AlphaFoldDB" id="A0A0K2UL91"/>
<feature type="non-terminal residue" evidence="1">
    <location>
        <position position="1"/>
    </location>
</feature>
<accession>A0A0K2UL91</accession>
<name>A0A0K2UL91_LEPSM</name>
<dbReference type="EMBL" id="HACA01021306">
    <property type="protein sequence ID" value="CDW38667.1"/>
    <property type="molecule type" value="Transcribed_RNA"/>
</dbReference>
<reference evidence="1" key="1">
    <citation type="submission" date="2014-05" db="EMBL/GenBank/DDBJ databases">
        <authorList>
            <person name="Chronopoulou M."/>
        </authorList>
    </citation>
    <scope>NUCLEOTIDE SEQUENCE</scope>
    <source>
        <tissue evidence="1">Whole organism</tissue>
    </source>
</reference>